<gene>
    <name evidence="4" type="primary">drl_0</name>
    <name evidence="4" type="ORF">E2C01_052011</name>
</gene>
<keyword evidence="4" id="KW-0808">Transferase</keyword>
<evidence type="ECO:0000313" key="5">
    <source>
        <dbReference type="Proteomes" id="UP000324222"/>
    </source>
</evidence>
<dbReference type="Proteomes" id="UP000324222">
    <property type="component" value="Unassembled WGS sequence"/>
</dbReference>
<protein>
    <submittedName>
        <fullName evidence="4">Tyrosine-protein kinase Drl</fullName>
    </submittedName>
</protein>
<dbReference type="OrthoDB" id="4062651at2759"/>
<evidence type="ECO:0000313" key="4">
    <source>
        <dbReference type="EMBL" id="MPC58019.1"/>
    </source>
</evidence>
<dbReference type="InterPro" id="IPR003306">
    <property type="entry name" value="WIF"/>
</dbReference>
<evidence type="ECO:0000259" key="3">
    <source>
        <dbReference type="PROSITE" id="PS50814"/>
    </source>
</evidence>
<evidence type="ECO:0000256" key="2">
    <source>
        <dbReference type="ARBA" id="ARBA00023180"/>
    </source>
</evidence>
<sequence length="89" mass="10398">MGHKTQQLLTTECEKQGGNRVAGWLGGLTAELYYVREGVVNDYALNWRVPVAANVHRLYFKWQALTKKPVSTYTHHRSLSIIWLLFRFY</sequence>
<keyword evidence="1" id="KW-0732">Signal</keyword>
<dbReference type="Pfam" id="PF02019">
    <property type="entry name" value="WIF"/>
    <property type="match status" value="1"/>
</dbReference>
<dbReference type="AlphaFoldDB" id="A0A5B7GKB8"/>
<keyword evidence="4" id="KW-0418">Kinase</keyword>
<feature type="domain" description="WIF" evidence="3">
    <location>
        <begin position="15"/>
        <end position="89"/>
    </location>
</feature>
<dbReference type="Gene3D" id="2.60.40.2170">
    <property type="entry name" value="Wnt, WIF domain"/>
    <property type="match status" value="1"/>
</dbReference>
<dbReference type="GO" id="GO:0016301">
    <property type="term" value="F:kinase activity"/>
    <property type="evidence" value="ECO:0007669"/>
    <property type="project" value="UniProtKB-KW"/>
</dbReference>
<accession>A0A5B7GKB8</accession>
<proteinExistence type="predicted"/>
<dbReference type="InterPro" id="IPR038677">
    <property type="entry name" value="WIF_sf"/>
</dbReference>
<organism evidence="4 5">
    <name type="scientific">Portunus trituberculatus</name>
    <name type="common">Swimming crab</name>
    <name type="synonym">Neptunus trituberculatus</name>
    <dbReference type="NCBI Taxonomy" id="210409"/>
    <lineage>
        <taxon>Eukaryota</taxon>
        <taxon>Metazoa</taxon>
        <taxon>Ecdysozoa</taxon>
        <taxon>Arthropoda</taxon>
        <taxon>Crustacea</taxon>
        <taxon>Multicrustacea</taxon>
        <taxon>Malacostraca</taxon>
        <taxon>Eumalacostraca</taxon>
        <taxon>Eucarida</taxon>
        <taxon>Decapoda</taxon>
        <taxon>Pleocyemata</taxon>
        <taxon>Brachyura</taxon>
        <taxon>Eubrachyura</taxon>
        <taxon>Portunoidea</taxon>
        <taxon>Portunidae</taxon>
        <taxon>Portuninae</taxon>
        <taxon>Portunus</taxon>
    </lineage>
</organism>
<name>A0A5B7GKB8_PORTR</name>
<dbReference type="EMBL" id="VSRR010015287">
    <property type="protein sequence ID" value="MPC58019.1"/>
    <property type="molecule type" value="Genomic_DNA"/>
</dbReference>
<keyword evidence="5" id="KW-1185">Reference proteome</keyword>
<keyword evidence="2" id="KW-0325">Glycoprotein</keyword>
<comment type="caution">
    <text evidence="4">The sequence shown here is derived from an EMBL/GenBank/DDBJ whole genome shotgun (WGS) entry which is preliminary data.</text>
</comment>
<dbReference type="PROSITE" id="PS50814">
    <property type="entry name" value="WIF"/>
    <property type="match status" value="1"/>
</dbReference>
<evidence type="ECO:0000256" key="1">
    <source>
        <dbReference type="ARBA" id="ARBA00022729"/>
    </source>
</evidence>
<reference evidence="4 5" key="1">
    <citation type="submission" date="2019-05" db="EMBL/GenBank/DDBJ databases">
        <title>Another draft genome of Portunus trituberculatus and its Hox gene families provides insights of decapod evolution.</title>
        <authorList>
            <person name="Jeong J.-H."/>
            <person name="Song I."/>
            <person name="Kim S."/>
            <person name="Choi T."/>
            <person name="Kim D."/>
            <person name="Ryu S."/>
            <person name="Kim W."/>
        </authorList>
    </citation>
    <scope>NUCLEOTIDE SEQUENCE [LARGE SCALE GENOMIC DNA]</scope>
    <source>
        <tissue evidence="4">Muscle</tissue>
    </source>
</reference>